<dbReference type="Gene3D" id="2.60.120.10">
    <property type="entry name" value="Jelly Rolls"/>
    <property type="match status" value="1"/>
</dbReference>
<dbReference type="EMBL" id="CANI01000023">
    <property type="protein sequence ID" value="CCM76366.1"/>
    <property type="molecule type" value="Genomic_DNA"/>
</dbReference>
<gene>
    <name evidence="1" type="ORF">BN77_0160</name>
</gene>
<evidence type="ECO:0000313" key="1">
    <source>
        <dbReference type="EMBL" id="CCM76366.1"/>
    </source>
</evidence>
<dbReference type="InterPro" id="IPR011051">
    <property type="entry name" value="RmlC_Cupin_sf"/>
</dbReference>
<sequence length="60" mass="6788">MALRERGAVEELRVGDAVWFAAGEKHWQGATHCSPFRYISMQATEVSRIVDWLKPVEALS</sequence>
<dbReference type="AlphaFoldDB" id="K0PIM2"/>
<protein>
    <submittedName>
        <fullName evidence="1">Cupin 2 conserved barrel domain protein</fullName>
    </submittedName>
</protein>
<dbReference type="Proteomes" id="UP000009319">
    <property type="component" value="Unassembled WGS sequence"/>
</dbReference>
<dbReference type="HOGENOM" id="CLU_072993_4_2_5"/>
<accession>K0PIM2</accession>
<dbReference type="STRING" id="1211777.BN77_0160"/>
<dbReference type="SUPFAM" id="SSF51182">
    <property type="entry name" value="RmlC-like cupins"/>
    <property type="match status" value="1"/>
</dbReference>
<comment type="caution">
    <text evidence="1">The sequence shown here is derived from an EMBL/GenBank/DDBJ whole genome shotgun (WGS) entry which is preliminary data.</text>
</comment>
<name>K0PIM2_9HYPH</name>
<organism evidence="1 2">
    <name type="scientific">Rhizobium mesoamericanum STM3625</name>
    <dbReference type="NCBI Taxonomy" id="1211777"/>
    <lineage>
        <taxon>Bacteria</taxon>
        <taxon>Pseudomonadati</taxon>
        <taxon>Pseudomonadota</taxon>
        <taxon>Alphaproteobacteria</taxon>
        <taxon>Hyphomicrobiales</taxon>
        <taxon>Rhizobiaceae</taxon>
        <taxon>Rhizobium/Agrobacterium group</taxon>
        <taxon>Rhizobium</taxon>
    </lineage>
</organism>
<evidence type="ECO:0000313" key="2">
    <source>
        <dbReference type="Proteomes" id="UP000009319"/>
    </source>
</evidence>
<dbReference type="eggNOG" id="COG1917">
    <property type="taxonomic scope" value="Bacteria"/>
</dbReference>
<reference evidence="1 2" key="1">
    <citation type="journal article" date="2013" name="Genome Announc.">
        <title>Draft Genome Sequence of Rhizobium mesoamericanum STM3625, a Nitrogen-Fixing Symbiont of Mimosa pudica Isolated in French Guiana (South America).</title>
        <authorList>
            <person name="Moulin L."/>
            <person name="Mornico D."/>
            <person name="Melkonian R."/>
            <person name="Klonowska A."/>
        </authorList>
    </citation>
    <scope>NUCLEOTIDE SEQUENCE [LARGE SCALE GENOMIC DNA]</scope>
    <source>
        <strain evidence="1 2">STM3625</strain>
    </source>
</reference>
<keyword evidence="2" id="KW-1185">Reference proteome</keyword>
<proteinExistence type="predicted"/>
<dbReference type="InterPro" id="IPR014710">
    <property type="entry name" value="RmlC-like_jellyroll"/>
</dbReference>